<sequence length="309" mass="34388">MTTTHKKIRLPSPITDTVILNPGAHIFLRPHALQFGMDATRSGIVELPDYLCQPLVHIFHRLRQPMRKDYLLDQLGAIGMDRYSAKVLLNELLTLGVLHSCTQLPHIAVIGRGVATTATIRLLNDLGFPIIRLNAQENTALVLANIDPDTPLVLINELIHMAELANIVGKFTTIIPANIIDGRILIGPTRIHGTGPCPYCLVLRLHDQDPYWHEIMSQKTSHINADPLTHIALASQVCALVANLYLPTPAPGLPTRTIKPHRLIHFGAYGHGSSWRIMSTHPLCVECFNFRQQQTQPQSLIPARRISRP</sequence>
<dbReference type="AlphaFoldDB" id="A0A0F6TEP6"/>
<keyword evidence="2" id="KW-1185">Reference proteome</keyword>
<proteinExistence type="predicted"/>
<dbReference type="OrthoDB" id="4426339at2"/>
<evidence type="ECO:0000313" key="1">
    <source>
        <dbReference type="EMBL" id="AKE41949.1"/>
    </source>
</evidence>
<protein>
    <recommendedName>
        <fullName evidence="3">Bacteriocin biosynthesis cyclodehydratase domain</fullName>
    </recommendedName>
</protein>
<reference evidence="1 2" key="1">
    <citation type="journal article" date="2015" name="Genome Announc.">
        <title>Complete Genome Sequence of Corynebacterium kutscheri DSM 20755, a Corynebacterial Type Strain with Remarkably Low G+C Content of Chromosomal DNA.</title>
        <authorList>
            <person name="Ruckert C."/>
            <person name="Albersmeier A."/>
            <person name="Winkler A."/>
            <person name="Tauch A."/>
        </authorList>
    </citation>
    <scope>NUCLEOTIDE SEQUENCE [LARGE SCALE GENOMIC DNA]</scope>
    <source>
        <strain evidence="1 2">DSM 20755</strain>
    </source>
</reference>
<dbReference type="Gene3D" id="3.40.50.720">
    <property type="entry name" value="NAD(P)-binding Rossmann-like Domain"/>
    <property type="match status" value="1"/>
</dbReference>
<dbReference type="HOGENOM" id="CLU_042635_1_0_11"/>
<accession>A0A0F6TEP6</accession>
<dbReference type="KEGG" id="cku:UL82_09025"/>
<name>A0A0F6TEP6_9CORY</name>
<evidence type="ECO:0000313" key="2">
    <source>
        <dbReference type="Proteomes" id="UP000033457"/>
    </source>
</evidence>
<evidence type="ECO:0008006" key="3">
    <source>
        <dbReference type="Google" id="ProtNLM"/>
    </source>
</evidence>
<organism evidence="1 2">
    <name type="scientific">Corynebacterium kutscheri</name>
    <dbReference type="NCBI Taxonomy" id="35755"/>
    <lineage>
        <taxon>Bacteria</taxon>
        <taxon>Bacillati</taxon>
        <taxon>Actinomycetota</taxon>
        <taxon>Actinomycetes</taxon>
        <taxon>Mycobacteriales</taxon>
        <taxon>Corynebacteriaceae</taxon>
        <taxon>Corynebacterium</taxon>
    </lineage>
</organism>
<dbReference type="EMBL" id="CP011312">
    <property type="protein sequence ID" value="AKE41949.1"/>
    <property type="molecule type" value="Genomic_DNA"/>
</dbReference>
<dbReference type="RefSeq" id="WP_046440474.1">
    <property type="nucleotide sequence ID" value="NZ_CP011312.1"/>
</dbReference>
<dbReference type="Proteomes" id="UP000033457">
    <property type="component" value="Chromosome"/>
</dbReference>
<gene>
    <name evidence="1" type="ORF">UL82_09025</name>
</gene>